<dbReference type="Proteomes" id="UP000296374">
    <property type="component" value="Plasmid unnamed5"/>
</dbReference>
<accession>A0A4Y5STI7</accession>
<keyword evidence="3" id="KW-0614">Plasmid</keyword>
<dbReference type="GO" id="GO:0000160">
    <property type="term" value="P:phosphorelay signal transduction system"/>
    <property type="evidence" value="ECO:0007669"/>
    <property type="project" value="InterPro"/>
</dbReference>
<dbReference type="InterPro" id="IPR011006">
    <property type="entry name" value="CheY-like_superfamily"/>
</dbReference>
<name>A0A4Y5STI7_9RHOB</name>
<dbReference type="PROSITE" id="PS50110">
    <property type="entry name" value="RESPONSE_REGULATORY"/>
    <property type="match status" value="1"/>
</dbReference>
<sequence>MNKPDLAGRRILVVEDEFILSLHICRLIDDCGGVVVGPAPTLDGGYALLREKPLPDGGILNIRLGSDTSYPLADDLLAAGVPIIFASSKDRATIPERYGDVPLVAKPIDMVIVAQTLFSAP</sequence>
<dbReference type="Gene3D" id="3.40.50.2300">
    <property type="match status" value="1"/>
</dbReference>
<evidence type="ECO:0000313" key="4">
    <source>
        <dbReference type="Proteomes" id="UP000296374"/>
    </source>
</evidence>
<dbReference type="AlphaFoldDB" id="A0A4Y5STI7"/>
<feature type="domain" description="Response regulatory" evidence="2">
    <location>
        <begin position="10"/>
        <end position="121"/>
    </location>
</feature>
<reference evidence="4" key="1">
    <citation type="submission" date="2019-05" db="EMBL/GenBank/DDBJ databases">
        <title>Tamlana fucoidanivorans sp. nov., isolated from the surface of algae collected from Fujian province in China.</title>
        <authorList>
            <person name="Li J."/>
        </authorList>
    </citation>
    <scope>NUCLEOTIDE SEQUENCE [LARGE SCALE GENOMIC DNA]</scope>
    <source>
        <strain evidence="4">2251</strain>
        <plasmid evidence="4">unnamed5</plasmid>
    </source>
</reference>
<dbReference type="KEGG" id="plia:E4191_18390"/>
<dbReference type="SUPFAM" id="SSF52172">
    <property type="entry name" value="CheY-like"/>
    <property type="match status" value="1"/>
</dbReference>
<geneLocation type="plasmid" evidence="3 4">
    <name>unnamed5</name>
</geneLocation>
<proteinExistence type="predicted"/>
<evidence type="ECO:0000313" key="3">
    <source>
        <dbReference type="EMBL" id="QDA36095.1"/>
    </source>
</evidence>
<dbReference type="EMBL" id="CP040761">
    <property type="protein sequence ID" value="QDA36095.1"/>
    <property type="molecule type" value="Genomic_DNA"/>
</dbReference>
<organism evidence="3 4">
    <name type="scientific">Paracoccus liaowanqingii</name>
    <dbReference type="NCBI Taxonomy" id="2560053"/>
    <lineage>
        <taxon>Bacteria</taxon>
        <taxon>Pseudomonadati</taxon>
        <taxon>Pseudomonadota</taxon>
        <taxon>Alphaproteobacteria</taxon>
        <taxon>Rhodobacterales</taxon>
        <taxon>Paracoccaceae</taxon>
        <taxon>Paracoccus</taxon>
    </lineage>
</organism>
<comment type="caution">
    <text evidence="1">Lacks conserved residue(s) required for the propagation of feature annotation.</text>
</comment>
<dbReference type="InterPro" id="IPR001789">
    <property type="entry name" value="Sig_transdc_resp-reg_receiver"/>
</dbReference>
<evidence type="ECO:0000259" key="2">
    <source>
        <dbReference type="PROSITE" id="PS50110"/>
    </source>
</evidence>
<dbReference type="RefSeq" id="WP_139615886.1">
    <property type="nucleotide sequence ID" value="NZ_CP040761.1"/>
</dbReference>
<gene>
    <name evidence="3" type="ORF">E4191_18390</name>
</gene>
<protein>
    <submittedName>
        <fullName evidence="3">Response regulator</fullName>
    </submittedName>
</protein>
<evidence type="ECO:0000256" key="1">
    <source>
        <dbReference type="PROSITE-ProRule" id="PRU00169"/>
    </source>
</evidence>